<evidence type="ECO:0000256" key="7">
    <source>
        <dbReference type="ARBA" id="ARBA00022692"/>
    </source>
</evidence>
<dbReference type="InterPro" id="IPR003594">
    <property type="entry name" value="HATPase_dom"/>
</dbReference>
<keyword evidence="13 14" id="KW-0472">Membrane</keyword>
<evidence type="ECO:0000256" key="13">
    <source>
        <dbReference type="ARBA" id="ARBA00023136"/>
    </source>
</evidence>
<keyword evidence="5" id="KW-0597">Phosphoprotein</keyword>
<dbReference type="SUPFAM" id="SSF55874">
    <property type="entry name" value="ATPase domain of HSP90 chaperone/DNA topoisomerase II/histidine kinase"/>
    <property type="match status" value="1"/>
</dbReference>
<dbReference type="EC" id="2.7.13.3" evidence="3"/>
<keyword evidence="11 14" id="KW-1133">Transmembrane helix</keyword>
<dbReference type="CDD" id="cd00082">
    <property type="entry name" value="HisKA"/>
    <property type="match status" value="1"/>
</dbReference>
<sequence>MRLSSKMTLRFISYFAVFYIILLLSVMSLIFYAVYENEKASSYVNLMTMDKMDVEMDIEEKNGSFKLTQKLINSAEKSGGVIHLLDENGQLLASSEKQARSYTMKELAKIEKHEEGHIWRIKNDQYLVFIQNNTAENLLEVISEQGIQHISSTIKQHLSKSDAIVEQYSANGQRQKILFGKETKELEPIKILMGSGNLTETKELVASEILKDGSLLVVRMKNPHYNPSEPIFMNGLKKALIVIAIFHVYLLILIVIFSAFIGNRFGRPVLHFLKRIEKLAGQDFGFVNDHKLRRKRNGRFKRKYRIFDEVDQSLTQLSTKLADNECKIQQSEKLREEWITGLSHDLKTPLSSIYGYSKMLSSMDHEWSQEDVRKFAVTMQEKAEYMDALIEDLTYTYQLRNNAIVISMEEVNLNAFINEYVKNTTSENVKMEQMNSEIHILADSILLKRILDNIVGNAEKHTSEGTSIYLQITELDNKVQFQIRDEGQGIPKDELDNLFNRYYRGTNTTSEASGTGLGLAITKQLVEAMDGEISVQSNSSGTVVIVVFPKLME</sequence>
<keyword evidence="6" id="KW-0808">Transferase</keyword>
<dbReference type="SMART" id="SM00388">
    <property type="entry name" value="HisKA"/>
    <property type="match status" value="1"/>
</dbReference>
<dbReference type="InterPro" id="IPR036890">
    <property type="entry name" value="HATPase_C_sf"/>
</dbReference>
<evidence type="ECO:0000256" key="1">
    <source>
        <dbReference type="ARBA" id="ARBA00000085"/>
    </source>
</evidence>
<evidence type="ECO:0000256" key="4">
    <source>
        <dbReference type="ARBA" id="ARBA00022475"/>
    </source>
</evidence>
<comment type="catalytic activity">
    <reaction evidence="1">
        <text>ATP + protein L-histidine = ADP + protein N-phospho-L-histidine.</text>
        <dbReference type="EC" id="2.7.13.3"/>
    </reaction>
</comment>
<dbReference type="InterPro" id="IPR003661">
    <property type="entry name" value="HisK_dim/P_dom"/>
</dbReference>
<dbReference type="STRING" id="263475.AMD00_05580"/>
<dbReference type="PANTHER" id="PTHR45528:SF1">
    <property type="entry name" value="SENSOR HISTIDINE KINASE CPXA"/>
    <property type="match status" value="1"/>
</dbReference>
<keyword evidence="17" id="KW-1185">Reference proteome</keyword>
<comment type="subcellular location">
    <subcellularLocation>
        <location evidence="2">Cell membrane</location>
        <topology evidence="2">Multi-pass membrane protein</topology>
    </subcellularLocation>
</comment>
<dbReference type="Pfam" id="PF00512">
    <property type="entry name" value="HisKA"/>
    <property type="match status" value="1"/>
</dbReference>
<evidence type="ECO:0000259" key="15">
    <source>
        <dbReference type="PROSITE" id="PS50109"/>
    </source>
</evidence>
<keyword evidence="7 14" id="KW-0812">Transmembrane</keyword>
<dbReference type="PATRIC" id="fig|263475.3.peg.1537"/>
<dbReference type="InterPro" id="IPR004358">
    <property type="entry name" value="Sig_transdc_His_kin-like_C"/>
</dbReference>
<evidence type="ECO:0000256" key="9">
    <source>
        <dbReference type="ARBA" id="ARBA00022777"/>
    </source>
</evidence>
<dbReference type="PANTHER" id="PTHR45528">
    <property type="entry name" value="SENSOR HISTIDINE KINASE CPXA"/>
    <property type="match status" value="1"/>
</dbReference>
<feature type="transmembrane region" description="Helical" evidence="14">
    <location>
        <begin position="12"/>
        <end position="35"/>
    </location>
</feature>
<keyword evidence="9" id="KW-0418">Kinase</keyword>
<comment type="caution">
    <text evidence="16">The sequence shown here is derived from an EMBL/GenBank/DDBJ whole genome shotgun (WGS) entry which is preliminary data.</text>
</comment>
<organism evidence="16 17">
    <name type="scientific">Viridibacillus arvi</name>
    <dbReference type="NCBI Taxonomy" id="263475"/>
    <lineage>
        <taxon>Bacteria</taxon>
        <taxon>Bacillati</taxon>
        <taxon>Bacillota</taxon>
        <taxon>Bacilli</taxon>
        <taxon>Bacillales</taxon>
        <taxon>Caryophanaceae</taxon>
        <taxon>Viridibacillus</taxon>
    </lineage>
</organism>
<evidence type="ECO:0000256" key="11">
    <source>
        <dbReference type="ARBA" id="ARBA00022989"/>
    </source>
</evidence>
<accession>A0A0M0LLM4</accession>
<dbReference type="InterPro" id="IPR050398">
    <property type="entry name" value="HssS/ArlS-like"/>
</dbReference>
<keyword evidence="12" id="KW-0902">Two-component regulatory system</keyword>
<reference evidence="17" key="1">
    <citation type="submission" date="2015-08" db="EMBL/GenBank/DDBJ databases">
        <title>Fjat-10028 dsm 16317.</title>
        <authorList>
            <person name="Liu B."/>
            <person name="Wang J."/>
            <person name="Zhu Y."/>
            <person name="Liu G."/>
            <person name="Chen Q."/>
            <person name="Chen Z."/>
            <person name="Lan J."/>
            <person name="Che J."/>
            <person name="Ge C."/>
            <person name="Shi H."/>
            <person name="Pan Z."/>
            <person name="Liu X."/>
        </authorList>
    </citation>
    <scope>NUCLEOTIDE SEQUENCE [LARGE SCALE GENOMIC DNA]</scope>
    <source>
        <strain evidence="17">DSM 16317</strain>
    </source>
</reference>
<keyword evidence="8" id="KW-0547">Nucleotide-binding</keyword>
<dbReference type="RefSeq" id="WP_053416069.1">
    <property type="nucleotide sequence ID" value="NZ_LILB01000001.1"/>
</dbReference>
<dbReference type="PROSITE" id="PS50109">
    <property type="entry name" value="HIS_KIN"/>
    <property type="match status" value="1"/>
</dbReference>
<evidence type="ECO:0000256" key="5">
    <source>
        <dbReference type="ARBA" id="ARBA00022553"/>
    </source>
</evidence>
<feature type="transmembrane region" description="Helical" evidence="14">
    <location>
        <begin position="239"/>
        <end position="261"/>
    </location>
</feature>
<evidence type="ECO:0000256" key="6">
    <source>
        <dbReference type="ARBA" id="ARBA00022679"/>
    </source>
</evidence>
<dbReference type="GO" id="GO:0005886">
    <property type="term" value="C:plasma membrane"/>
    <property type="evidence" value="ECO:0007669"/>
    <property type="project" value="UniProtKB-SubCell"/>
</dbReference>
<evidence type="ECO:0000256" key="3">
    <source>
        <dbReference type="ARBA" id="ARBA00012438"/>
    </source>
</evidence>
<evidence type="ECO:0000313" key="17">
    <source>
        <dbReference type="Proteomes" id="UP000036867"/>
    </source>
</evidence>
<evidence type="ECO:0000256" key="12">
    <source>
        <dbReference type="ARBA" id="ARBA00023012"/>
    </source>
</evidence>
<dbReference type="GO" id="GO:0005524">
    <property type="term" value="F:ATP binding"/>
    <property type="evidence" value="ECO:0007669"/>
    <property type="project" value="UniProtKB-KW"/>
</dbReference>
<evidence type="ECO:0000313" key="16">
    <source>
        <dbReference type="EMBL" id="KOO51901.1"/>
    </source>
</evidence>
<dbReference type="InterPro" id="IPR036097">
    <property type="entry name" value="HisK_dim/P_sf"/>
</dbReference>
<evidence type="ECO:0000256" key="10">
    <source>
        <dbReference type="ARBA" id="ARBA00022840"/>
    </source>
</evidence>
<dbReference type="SMART" id="SM00387">
    <property type="entry name" value="HATPase_c"/>
    <property type="match status" value="1"/>
</dbReference>
<feature type="domain" description="Histidine kinase" evidence="15">
    <location>
        <begin position="341"/>
        <end position="552"/>
    </location>
</feature>
<dbReference type="Pfam" id="PF02518">
    <property type="entry name" value="HATPase_c"/>
    <property type="match status" value="1"/>
</dbReference>
<dbReference type="Gene3D" id="1.10.287.130">
    <property type="match status" value="1"/>
</dbReference>
<dbReference type="EMBL" id="LILB01000001">
    <property type="protein sequence ID" value="KOO51901.1"/>
    <property type="molecule type" value="Genomic_DNA"/>
</dbReference>
<name>A0A0M0LLM4_9BACL</name>
<dbReference type="GO" id="GO:0000155">
    <property type="term" value="F:phosphorelay sensor kinase activity"/>
    <property type="evidence" value="ECO:0007669"/>
    <property type="project" value="InterPro"/>
</dbReference>
<proteinExistence type="predicted"/>
<dbReference type="GeneID" id="301135574"/>
<evidence type="ECO:0000256" key="14">
    <source>
        <dbReference type="SAM" id="Phobius"/>
    </source>
</evidence>
<dbReference type="PRINTS" id="PR00344">
    <property type="entry name" value="BCTRLSENSOR"/>
</dbReference>
<dbReference type="AlphaFoldDB" id="A0A0M0LLM4"/>
<dbReference type="Proteomes" id="UP000036867">
    <property type="component" value="Unassembled WGS sequence"/>
</dbReference>
<dbReference type="InterPro" id="IPR005467">
    <property type="entry name" value="His_kinase_dom"/>
</dbReference>
<evidence type="ECO:0000256" key="8">
    <source>
        <dbReference type="ARBA" id="ARBA00022741"/>
    </source>
</evidence>
<dbReference type="SUPFAM" id="SSF47384">
    <property type="entry name" value="Homodimeric domain of signal transducing histidine kinase"/>
    <property type="match status" value="1"/>
</dbReference>
<keyword evidence="10" id="KW-0067">ATP-binding</keyword>
<evidence type="ECO:0000256" key="2">
    <source>
        <dbReference type="ARBA" id="ARBA00004651"/>
    </source>
</evidence>
<protein>
    <recommendedName>
        <fullName evidence="3">histidine kinase</fullName>
        <ecNumber evidence="3">2.7.13.3</ecNumber>
    </recommendedName>
</protein>
<dbReference type="OrthoDB" id="368131at2"/>
<gene>
    <name evidence="16" type="ORF">AMD00_05580</name>
</gene>
<keyword evidence="4" id="KW-1003">Cell membrane</keyword>
<dbReference type="Gene3D" id="3.30.565.10">
    <property type="entry name" value="Histidine kinase-like ATPase, C-terminal domain"/>
    <property type="match status" value="1"/>
</dbReference>